<gene>
    <name evidence="2" type="ORF">Poly59_49240</name>
</gene>
<dbReference type="OrthoDB" id="280149at2"/>
<comment type="caution">
    <text evidence="2">The sequence shown here is derived from an EMBL/GenBank/DDBJ whole genome shotgun (WGS) entry which is preliminary data.</text>
</comment>
<evidence type="ECO:0000313" key="2">
    <source>
        <dbReference type="EMBL" id="TWU48079.1"/>
    </source>
</evidence>
<dbReference type="RefSeq" id="WP_146536493.1">
    <property type="nucleotide sequence ID" value="NZ_SJPX01000005.1"/>
</dbReference>
<proteinExistence type="predicted"/>
<sequence precursor="true">MDLRRPPQDTSSEPPSSKSFVAALAGAMLVAGVTAKLTFPTSPTGPETAPAIPTSPSDQIIDSGPQPVPISAAQEREIERASFYDQHVEPQIVATDALNRKAADRCIQRIERLIGGYQANVQPFVEDLTSISTRMSIISQMPGGWWYNDDRVSDSISLKFQTHLFSEESLTNDIVGILSNFRSEVDANQKRMLTSVQASLTSADLPDVDLDSYRPFFEKVAADLQDYSARQGANSVSNGVTTILVSEAGSYVAVSLIGGLLGRMAATGAVTAAAGAGATATGGAAGAGGGSIVGPAGTVVGLVVGLGVGMAIDWYMTDQFQIELAAQMSGYLDSLEQTLLYGSPLDLQENSREQLGDSPNPARNIQPRTPVGGIVAALPVVCDDLQTAYRERFYQQIVQPKSNP</sequence>
<evidence type="ECO:0000313" key="3">
    <source>
        <dbReference type="Proteomes" id="UP000317977"/>
    </source>
</evidence>
<evidence type="ECO:0000256" key="1">
    <source>
        <dbReference type="SAM" id="MobiDB-lite"/>
    </source>
</evidence>
<dbReference type="EMBL" id="SJPX01000005">
    <property type="protein sequence ID" value="TWU48079.1"/>
    <property type="molecule type" value="Genomic_DNA"/>
</dbReference>
<name>A0A5C6ELC9_9BACT</name>
<feature type="region of interest" description="Disordered" evidence="1">
    <location>
        <begin position="41"/>
        <end position="62"/>
    </location>
</feature>
<reference evidence="2 3" key="1">
    <citation type="submission" date="2019-02" db="EMBL/GenBank/DDBJ databases">
        <title>Deep-cultivation of Planctomycetes and their phenomic and genomic characterization uncovers novel biology.</title>
        <authorList>
            <person name="Wiegand S."/>
            <person name="Jogler M."/>
            <person name="Boedeker C."/>
            <person name="Pinto D."/>
            <person name="Vollmers J."/>
            <person name="Rivas-Marin E."/>
            <person name="Kohn T."/>
            <person name="Peeters S.H."/>
            <person name="Heuer A."/>
            <person name="Rast P."/>
            <person name="Oberbeckmann S."/>
            <person name="Bunk B."/>
            <person name="Jeske O."/>
            <person name="Meyerdierks A."/>
            <person name="Storesund J.E."/>
            <person name="Kallscheuer N."/>
            <person name="Luecker S."/>
            <person name="Lage O.M."/>
            <person name="Pohl T."/>
            <person name="Merkel B.J."/>
            <person name="Hornburger P."/>
            <person name="Mueller R.-W."/>
            <person name="Bruemmer F."/>
            <person name="Labrenz M."/>
            <person name="Spormann A.M."/>
            <person name="Op Den Camp H."/>
            <person name="Overmann J."/>
            <person name="Amann R."/>
            <person name="Jetten M.S.M."/>
            <person name="Mascher T."/>
            <person name="Medema M.H."/>
            <person name="Devos D.P."/>
            <person name="Kaster A.-K."/>
            <person name="Ovreas L."/>
            <person name="Rohde M."/>
            <person name="Galperin M.Y."/>
            <person name="Jogler C."/>
        </authorList>
    </citation>
    <scope>NUCLEOTIDE SEQUENCE [LARGE SCALE GENOMIC DNA]</scope>
    <source>
        <strain evidence="2 3">Poly59</strain>
    </source>
</reference>
<protein>
    <submittedName>
        <fullName evidence="2">Uncharacterized protein</fullName>
    </submittedName>
</protein>
<organism evidence="2 3">
    <name type="scientific">Rubripirellula reticaptiva</name>
    <dbReference type="NCBI Taxonomy" id="2528013"/>
    <lineage>
        <taxon>Bacteria</taxon>
        <taxon>Pseudomonadati</taxon>
        <taxon>Planctomycetota</taxon>
        <taxon>Planctomycetia</taxon>
        <taxon>Pirellulales</taxon>
        <taxon>Pirellulaceae</taxon>
        <taxon>Rubripirellula</taxon>
    </lineage>
</organism>
<accession>A0A5C6ELC9</accession>
<keyword evidence="3" id="KW-1185">Reference proteome</keyword>
<dbReference type="Proteomes" id="UP000317977">
    <property type="component" value="Unassembled WGS sequence"/>
</dbReference>
<dbReference type="AlphaFoldDB" id="A0A5C6ELC9"/>